<organism evidence="2">
    <name type="scientific">Arabidopsis thaliana</name>
    <name type="common">Mouse-ear cress</name>
    <dbReference type="NCBI Taxonomy" id="3702"/>
    <lineage>
        <taxon>Eukaryota</taxon>
        <taxon>Viridiplantae</taxon>
        <taxon>Streptophyta</taxon>
        <taxon>Embryophyta</taxon>
        <taxon>Tracheophyta</taxon>
        <taxon>Spermatophyta</taxon>
        <taxon>Magnoliopsida</taxon>
        <taxon>eudicotyledons</taxon>
        <taxon>Gunneridae</taxon>
        <taxon>Pentapetalae</taxon>
        <taxon>rosids</taxon>
        <taxon>malvids</taxon>
        <taxon>Brassicales</taxon>
        <taxon>Brassicaceae</taxon>
        <taxon>Camelineae</taxon>
        <taxon>Arabidopsis</taxon>
    </lineage>
</organism>
<sequence length="66" mass="7304">MSTMVTLVHQLHASQTLANISLTLTLVTISSLLLFLFLHFANLLTIQPLYSRTVFVLSSDSPNLLC</sequence>
<keyword evidence="1" id="KW-0472">Membrane</keyword>
<accession>Q0WQS6</accession>
<evidence type="ECO:0000256" key="1">
    <source>
        <dbReference type="SAM" id="Phobius"/>
    </source>
</evidence>
<evidence type="ECO:0008006" key="3">
    <source>
        <dbReference type="Google" id="ProtNLM"/>
    </source>
</evidence>
<keyword evidence="1" id="KW-0812">Transmembrane</keyword>
<name>Q0WQS6_ARATH</name>
<proteinExistence type="evidence at transcript level"/>
<dbReference type="EMBL" id="AK228611">
    <property type="protein sequence ID" value="BAF00523.1"/>
    <property type="molecule type" value="mRNA"/>
</dbReference>
<protein>
    <recommendedName>
        <fullName evidence="3">Transmembrane protein</fullName>
    </recommendedName>
</protein>
<reference evidence="2" key="1">
    <citation type="submission" date="2006-07" db="EMBL/GenBank/DDBJ databases">
        <title>Large-scale analysis of RIKEN Arabidopsis full-length (RAFL) cDNAs.</title>
        <authorList>
            <person name="Totoki Y."/>
            <person name="Seki M."/>
            <person name="Ishida J."/>
            <person name="Nakajima M."/>
            <person name="Enju A."/>
            <person name="Morosawa T."/>
            <person name="Kamiya A."/>
            <person name="Narusaka M."/>
            <person name="Shin-i T."/>
            <person name="Nakagawa M."/>
            <person name="Sakamoto N."/>
            <person name="Oishi K."/>
            <person name="Kohara Y."/>
            <person name="Kobayashi M."/>
            <person name="Toyoda A."/>
            <person name="Sakaki Y."/>
            <person name="Sakurai T."/>
            <person name="Iida K."/>
            <person name="Akiyama K."/>
            <person name="Satou M."/>
            <person name="Toyoda T."/>
            <person name="Konagaya A."/>
            <person name="Carninci P."/>
            <person name="Kawai J."/>
            <person name="Hayashizaki Y."/>
            <person name="Shinozaki K."/>
        </authorList>
    </citation>
    <scope>NUCLEOTIDE SEQUENCE</scope>
</reference>
<feature type="transmembrane region" description="Helical" evidence="1">
    <location>
        <begin position="20"/>
        <end position="44"/>
    </location>
</feature>
<dbReference type="AlphaFoldDB" id="Q0WQS6"/>
<keyword evidence="1" id="KW-1133">Transmembrane helix</keyword>
<evidence type="ECO:0000313" key="2">
    <source>
        <dbReference type="EMBL" id="BAF00523.1"/>
    </source>
</evidence>